<feature type="transmembrane region" description="Helical" evidence="6">
    <location>
        <begin position="118"/>
        <end position="141"/>
    </location>
</feature>
<sequence length="572" mass="62023">MGDAEVPFLLTVDGADGDTETKEEPPLAWVTDFRGRPVFRSSSGGWRSALFLIVVELGGTFTYYGVSANLITYLTGPLGHSNAAAATAVNVWAGTASFMPLLGAFVADSWLGRYRSIVLAWTLYALGYGMMTIASSLPVLLPSSPNHNDSSSRPWSMQAALFYASLYLIALAYGPDKPCGLVFAADQFDPYHPKECAARRSFFNWWYFSIAIGIAVSFAVVSYIQENLGWEIGFGTLFAIVLCAFSVFLLGTPTYRFYSATLGIESPFVRLARSLAALVRNSSFSLLGQKRHHHQHEDEATTGKFEEARHVLRLLPIWATCLAYGVVLAQVSTIFIKQGRTLDRRILDGLELPSAALQTFGPAAILVFVPIYDRLLVPALRYATGNPSGLTPLQRVGTGLALSLATVSMAALVEARRLGIAREHGLMDDAGATVPMSWVWLAPQFVMIGVADSFVAVGLQEFFYDQMPCGLRSLALALYFSVIGIGNFISGALVCLIDRITGSGGGDSWFADNLNRAHVDYFYLLLAGLSAAGLALYLYFASSYVYKCTATRASAQGKNLPVLQTCTSVVEF</sequence>
<reference evidence="7 8" key="1">
    <citation type="journal article" date="2010" name="Nature">
        <title>Genome sequencing and analysis of the model grass Brachypodium distachyon.</title>
        <authorList>
            <consortium name="International Brachypodium Initiative"/>
        </authorList>
    </citation>
    <scope>NUCLEOTIDE SEQUENCE [LARGE SCALE GENOMIC DNA]</scope>
    <source>
        <strain evidence="7 8">Bd21</strain>
    </source>
</reference>
<evidence type="ECO:0000313" key="9">
    <source>
        <dbReference type="Proteomes" id="UP000008810"/>
    </source>
</evidence>
<dbReference type="GeneID" id="100832094"/>
<dbReference type="GO" id="GO:0055085">
    <property type="term" value="P:transmembrane transport"/>
    <property type="evidence" value="ECO:0000318"/>
    <property type="project" value="GO_Central"/>
</dbReference>
<gene>
    <name evidence="8" type="primary">LOC100832094</name>
    <name evidence="7" type="ORF">BRADI_5g27190v3</name>
</gene>
<dbReference type="EnsemblPlants" id="KQJ85460">
    <property type="protein sequence ID" value="KQJ85460"/>
    <property type="gene ID" value="BRADI_5g27190v3"/>
</dbReference>
<dbReference type="Proteomes" id="UP000008810">
    <property type="component" value="Chromosome 5"/>
</dbReference>
<dbReference type="SUPFAM" id="SSF103473">
    <property type="entry name" value="MFS general substrate transporter"/>
    <property type="match status" value="1"/>
</dbReference>
<feature type="transmembrane region" description="Helical" evidence="6">
    <location>
        <begin position="476"/>
        <end position="501"/>
    </location>
</feature>
<evidence type="ECO:0000256" key="5">
    <source>
        <dbReference type="ARBA" id="ARBA00023136"/>
    </source>
</evidence>
<evidence type="ECO:0008006" key="10">
    <source>
        <dbReference type="Google" id="ProtNLM"/>
    </source>
</evidence>
<feature type="transmembrane region" description="Helical" evidence="6">
    <location>
        <begin position="161"/>
        <end position="184"/>
    </location>
</feature>
<dbReference type="AlphaFoldDB" id="A0A0Q3EGI3"/>
<comment type="similarity">
    <text evidence="2">Belongs to the major facilitator superfamily. Proton-dependent oligopeptide transporter (POT/PTR) (TC 2.A.17) family.</text>
</comment>
<dbReference type="Pfam" id="PF00854">
    <property type="entry name" value="PTR2"/>
    <property type="match status" value="1"/>
</dbReference>
<keyword evidence="5 6" id="KW-0472">Membrane</keyword>
<accession>A0A0Q3EGI3</accession>
<feature type="transmembrane region" description="Helical" evidence="6">
    <location>
        <begin position="83"/>
        <end position="106"/>
    </location>
</feature>
<name>A0A0Q3EGI3_BRADI</name>
<feature type="transmembrane region" description="Helical" evidence="6">
    <location>
        <begin position="438"/>
        <end position="464"/>
    </location>
</feature>
<reference evidence="8" key="3">
    <citation type="submission" date="2018-08" db="UniProtKB">
        <authorList>
            <consortium name="EnsemblPlants"/>
        </authorList>
    </citation>
    <scope>IDENTIFICATION</scope>
    <source>
        <strain evidence="8">cv. Bd21</strain>
    </source>
</reference>
<reference evidence="7" key="2">
    <citation type="submission" date="2017-06" db="EMBL/GenBank/DDBJ databases">
        <title>WGS assembly of Brachypodium distachyon.</title>
        <authorList>
            <consortium name="The International Brachypodium Initiative"/>
            <person name="Lucas S."/>
            <person name="Harmon-Smith M."/>
            <person name="Lail K."/>
            <person name="Tice H."/>
            <person name="Grimwood J."/>
            <person name="Bruce D."/>
            <person name="Barry K."/>
            <person name="Shu S."/>
            <person name="Lindquist E."/>
            <person name="Wang M."/>
            <person name="Pitluck S."/>
            <person name="Vogel J.P."/>
            <person name="Garvin D.F."/>
            <person name="Mockler T.C."/>
            <person name="Schmutz J."/>
            <person name="Rokhsar D."/>
            <person name="Bevan M.W."/>
        </authorList>
    </citation>
    <scope>NUCLEOTIDE SEQUENCE</scope>
    <source>
        <strain evidence="7">Bd21</strain>
    </source>
</reference>
<keyword evidence="3 6" id="KW-0812">Transmembrane</keyword>
<evidence type="ECO:0000256" key="1">
    <source>
        <dbReference type="ARBA" id="ARBA00004141"/>
    </source>
</evidence>
<feature type="transmembrane region" description="Helical" evidence="6">
    <location>
        <begin position="205"/>
        <end position="224"/>
    </location>
</feature>
<dbReference type="GO" id="GO:0016020">
    <property type="term" value="C:membrane"/>
    <property type="evidence" value="ECO:0000318"/>
    <property type="project" value="GO_Central"/>
</dbReference>
<dbReference type="FunFam" id="1.20.1250.20:FF:000410">
    <property type="entry name" value="POT family protein"/>
    <property type="match status" value="1"/>
</dbReference>
<dbReference type="Gramene" id="KQJ85460">
    <property type="protein sequence ID" value="KQJ85460"/>
    <property type="gene ID" value="BRADI_5g27190v3"/>
</dbReference>
<evidence type="ECO:0000256" key="2">
    <source>
        <dbReference type="ARBA" id="ARBA00005982"/>
    </source>
</evidence>
<dbReference type="InterPro" id="IPR036259">
    <property type="entry name" value="MFS_trans_sf"/>
</dbReference>
<comment type="subcellular location">
    <subcellularLocation>
        <location evidence="1">Membrane</location>
        <topology evidence="1">Multi-pass membrane protein</topology>
    </subcellularLocation>
</comment>
<dbReference type="KEGG" id="bdi:100832094"/>
<feature type="transmembrane region" description="Helical" evidence="6">
    <location>
        <begin position="356"/>
        <end position="375"/>
    </location>
</feature>
<feature type="transmembrane region" description="Helical" evidence="6">
    <location>
        <begin position="49"/>
        <end position="71"/>
    </location>
</feature>
<dbReference type="Gene3D" id="1.20.1250.20">
    <property type="entry name" value="MFS general substrate transporter like domains"/>
    <property type="match status" value="1"/>
</dbReference>
<proteinExistence type="inferred from homology"/>
<keyword evidence="9" id="KW-1185">Reference proteome</keyword>
<evidence type="ECO:0000256" key="3">
    <source>
        <dbReference type="ARBA" id="ARBA00022692"/>
    </source>
</evidence>
<evidence type="ECO:0000313" key="7">
    <source>
        <dbReference type="EMBL" id="KQJ85460.1"/>
    </source>
</evidence>
<feature type="transmembrane region" description="Helical" evidence="6">
    <location>
        <begin position="521"/>
        <end position="540"/>
    </location>
</feature>
<dbReference type="InterPro" id="IPR000109">
    <property type="entry name" value="POT_fam"/>
</dbReference>
<evidence type="ECO:0000256" key="4">
    <source>
        <dbReference type="ARBA" id="ARBA00022989"/>
    </source>
</evidence>
<dbReference type="OrthoDB" id="8904098at2759"/>
<evidence type="ECO:0000256" key="6">
    <source>
        <dbReference type="SAM" id="Phobius"/>
    </source>
</evidence>
<feature type="transmembrane region" description="Helical" evidence="6">
    <location>
        <begin position="314"/>
        <end position="336"/>
    </location>
</feature>
<organism evidence="7">
    <name type="scientific">Brachypodium distachyon</name>
    <name type="common">Purple false brome</name>
    <name type="synonym">Trachynia distachya</name>
    <dbReference type="NCBI Taxonomy" id="15368"/>
    <lineage>
        <taxon>Eukaryota</taxon>
        <taxon>Viridiplantae</taxon>
        <taxon>Streptophyta</taxon>
        <taxon>Embryophyta</taxon>
        <taxon>Tracheophyta</taxon>
        <taxon>Spermatophyta</taxon>
        <taxon>Magnoliopsida</taxon>
        <taxon>Liliopsida</taxon>
        <taxon>Poales</taxon>
        <taxon>Poaceae</taxon>
        <taxon>BOP clade</taxon>
        <taxon>Pooideae</taxon>
        <taxon>Stipodae</taxon>
        <taxon>Brachypodieae</taxon>
        <taxon>Brachypodium</taxon>
    </lineage>
</organism>
<protein>
    <recommendedName>
        <fullName evidence="10">Major facilitator superfamily (MFS) profile domain-containing protein</fullName>
    </recommendedName>
</protein>
<dbReference type="PANTHER" id="PTHR11654">
    <property type="entry name" value="OLIGOPEPTIDE TRANSPORTER-RELATED"/>
    <property type="match status" value="1"/>
</dbReference>
<feature type="transmembrane region" description="Helical" evidence="6">
    <location>
        <begin position="230"/>
        <end position="250"/>
    </location>
</feature>
<dbReference type="RefSeq" id="XP_003579530.1">
    <property type="nucleotide sequence ID" value="XM_003579482.2"/>
</dbReference>
<feature type="transmembrane region" description="Helical" evidence="6">
    <location>
        <begin position="396"/>
        <end position="418"/>
    </location>
</feature>
<dbReference type="EMBL" id="CM000884">
    <property type="protein sequence ID" value="KQJ85460.1"/>
    <property type="molecule type" value="Genomic_DNA"/>
</dbReference>
<dbReference type="GO" id="GO:0022857">
    <property type="term" value="F:transmembrane transporter activity"/>
    <property type="evidence" value="ECO:0000318"/>
    <property type="project" value="GO_Central"/>
</dbReference>
<evidence type="ECO:0000313" key="8">
    <source>
        <dbReference type="EnsemblPlants" id="KQJ85460"/>
    </source>
</evidence>
<keyword evidence="4 6" id="KW-1133">Transmembrane helix</keyword>